<dbReference type="EMBL" id="CP137640">
    <property type="protein sequence ID" value="WVX79174.1"/>
    <property type="molecule type" value="Genomic_DNA"/>
</dbReference>
<protein>
    <submittedName>
        <fullName evidence="2">Hydantoinase B/oxoprolinase family protein</fullName>
    </submittedName>
</protein>
<sequence length="639" mass="70216">MSKFVFTLKENSELKISDQTPIYKIDDNYKVDPITYQVIFHKLWQIADEQEKTIQKISGSPIATDAHDFNVMISNSYGDIVVLGTGVVMLGGGMDSMVKWILENRSENPGIHDGDVFLCNDPWIGALHQNDMAMMAPIFVDGKLFAWTGSTIHQVDVGGVNPGSFCIDANDLYAEGQPWPPIKIVKNGEIQSDVEDLWMRQTRAPALLAIDLRAHIASINVVKSRLMQLIDRYGADTVKAVMEKSMDYAELRLRNRLRELPNGTFRHIDYHDVSQKGDRGIYKIALTMIKEDDQLVFDYSETDLQTGIINAPLISGTSGAVLQAVLQLLCNDIPWSVGGIKRVFKVEAKPGTILSAEHPAGVSMGATGSAWLAGNCANITISKLLMGHSEHKERLVAGTAGSWVTVNPMGLDQYGNPFLTMIMDSMAGGFGARSFADGVDTGGLLCTPSGQYPNVESNELFFPILYLYRREKIDSGGPGKYRGGMGVELSWVPHDTEQLLLTVSSFGSSVPNSAGITGGYPSNTSLVNIIRQTNVLELFKESKIPQDFSNLQGKLEVLPPKTDLIQQKGDAFYYCVQGGGGYGDPLERDPNKVAEDVLNGKVSNKVAKEVYGVIINDTGEVNENKTHMQRERIRKERLA</sequence>
<evidence type="ECO:0000313" key="3">
    <source>
        <dbReference type="Proteomes" id="UP001357223"/>
    </source>
</evidence>
<feature type="domain" description="Hydantoinase B/oxoprolinase" evidence="1">
    <location>
        <begin position="32"/>
        <end position="585"/>
    </location>
</feature>
<reference evidence="2 3" key="1">
    <citation type="submission" date="2023-10" db="EMBL/GenBank/DDBJ databases">
        <title>Niallia locisalis sp.nov. isolated from a salt pond sample.</title>
        <authorList>
            <person name="Li X.-J."/>
            <person name="Dong L."/>
        </authorList>
    </citation>
    <scope>NUCLEOTIDE SEQUENCE [LARGE SCALE GENOMIC DNA]</scope>
    <source>
        <strain evidence="2 3">DSM 29761</strain>
    </source>
</reference>
<evidence type="ECO:0000313" key="2">
    <source>
        <dbReference type="EMBL" id="WVX79174.1"/>
    </source>
</evidence>
<dbReference type="PANTHER" id="PTHR11365">
    <property type="entry name" value="5-OXOPROLINASE RELATED"/>
    <property type="match status" value="1"/>
</dbReference>
<dbReference type="InterPro" id="IPR003692">
    <property type="entry name" value="Hydantoinase_B"/>
</dbReference>
<accession>A0ABZ2CDJ0</accession>
<dbReference type="PANTHER" id="PTHR11365:SF23">
    <property type="entry name" value="HYPOTHETICAL 5-OXOPROLINASE (EUROFUNG)-RELATED"/>
    <property type="match status" value="1"/>
</dbReference>
<dbReference type="Pfam" id="PF02538">
    <property type="entry name" value="Hydantoinase_B"/>
    <property type="match status" value="1"/>
</dbReference>
<proteinExistence type="predicted"/>
<name>A0ABZ2CDJ0_9BACI</name>
<dbReference type="Proteomes" id="UP001357223">
    <property type="component" value="Chromosome"/>
</dbReference>
<evidence type="ECO:0000259" key="1">
    <source>
        <dbReference type="Pfam" id="PF02538"/>
    </source>
</evidence>
<dbReference type="RefSeq" id="WP_338448107.1">
    <property type="nucleotide sequence ID" value="NZ_CP137640.1"/>
</dbReference>
<organism evidence="2 3">
    <name type="scientific">Niallia oryzisoli</name>
    <dbReference type="NCBI Taxonomy" id="1737571"/>
    <lineage>
        <taxon>Bacteria</taxon>
        <taxon>Bacillati</taxon>
        <taxon>Bacillota</taxon>
        <taxon>Bacilli</taxon>
        <taxon>Bacillales</taxon>
        <taxon>Bacillaceae</taxon>
        <taxon>Niallia</taxon>
    </lineage>
</organism>
<gene>
    <name evidence="2" type="ORF">R4Z09_17900</name>
</gene>
<keyword evidence="3" id="KW-1185">Reference proteome</keyword>
<dbReference type="InterPro" id="IPR045079">
    <property type="entry name" value="Oxoprolinase-like"/>
</dbReference>